<dbReference type="PANTHER" id="PTHR47074">
    <property type="entry name" value="BNAC02G40300D PROTEIN"/>
    <property type="match status" value="1"/>
</dbReference>
<dbReference type="AlphaFoldDB" id="A0AAW2CE74"/>
<dbReference type="InterPro" id="IPR002156">
    <property type="entry name" value="RNaseH_domain"/>
</dbReference>
<evidence type="ECO:0000313" key="5">
    <source>
        <dbReference type="Proteomes" id="UP001459277"/>
    </source>
</evidence>
<keyword evidence="1" id="KW-0862">Zinc</keyword>
<accession>A0AAW2CE74</accession>
<feature type="region of interest" description="Disordered" evidence="2">
    <location>
        <begin position="226"/>
        <end position="254"/>
    </location>
</feature>
<evidence type="ECO:0000256" key="2">
    <source>
        <dbReference type="SAM" id="MobiDB-lite"/>
    </source>
</evidence>
<feature type="domain" description="CCHC-type" evidence="3">
    <location>
        <begin position="200"/>
        <end position="214"/>
    </location>
</feature>
<keyword evidence="5" id="KW-1185">Reference proteome</keyword>
<dbReference type="InterPro" id="IPR026960">
    <property type="entry name" value="RVT-Znf"/>
</dbReference>
<keyword evidence="1" id="KW-0863">Zinc-finger</keyword>
<name>A0AAW2CE74_9ROSI</name>
<dbReference type="InterPro" id="IPR052929">
    <property type="entry name" value="RNase_H-like_EbsB-rel"/>
</dbReference>
<dbReference type="Pfam" id="PF13966">
    <property type="entry name" value="zf-RVT"/>
    <property type="match status" value="1"/>
</dbReference>
<dbReference type="Proteomes" id="UP001459277">
    <property type="component" value="Unassembled WGS sequence"/>
</dbReference>
<dbReference type="SUPFAM" id="SSF53098">
    <property type="entry name" value="Ribonuclease H-like"/>
    <property type="match status" value="1"/>
</dbReference>
<organism evidence="4 5">
    <name type="scientific">Lithocarpus litseifolius</name>
    <dbReference type="NCBI Taxonomy" id="425828"/>
    <lineage>
        <taxon>Eukaryota</taxon>
        <taxon>Viridiplantae</taxon>
        <taxon>Streptophyta</taxon>
        <taxon>Embryophyta</taxon>
        <taxon>Tracheophyta</taxon>
        <taxon>Spermatophyta</taxon>
        <taxon>Magnoliopsida</taxon>
        <taxon>eudicotyledons</taxon>
        <taxon>Gunneridae</taxon>
        <taxon>Pentapetalae</taxon>
        <taxon>rosids</taxon>
        <taxon>fabids</taxon>
        <taxon>Fagales</taxon>
        <taxon>Fagaceae</taxon>
        <taxon>Lithocarpus</taxon>
    </lineage>
</organism>
<dbReference type="InterPro" id="IPR025558">
    <property type="entry name" value="DUF4283"/>
</dbReference>
<dbReference type="EMBL" id="JAZDWU010000007">
    <property type="protein sequence ID" value="KAK9995968.1"/>
    <property type="molecule type" value="Genomic_DNA"/>
</dbReference>
<dbReference type="InterPro" id="IPR012337">
    <property type="entry name" value="RNaseH-like_sf"/>
</dbReference>
<dbReference type="InterPro" id="IPR025836">
    <property type="entry name" value="Zn_knuckle_CX2CX4HX4C"/>
</dbReference>
<comment type="caution">
    <text evidence="4">The sequence shown here is derived from an EMBL/GenBank/DDBJ whole genome shotgun (WGS) entry which is preliminary data.</text>
</comment>
<dbReference type="InterPro" id="IPR036397">
    <property type="entry name" value="RNaseH_sf"/>
</dbReference>
<dbReference type="Pfam" id="PF14111">
    <property type="entry name" value="DUF4283"/>
    <property type="match status" value="1"/>
</dbReference>
<gene>
    <name evidence="4" type="ORF">SO802_020654</name>
</gene>
<protein>
    <recommendedName>
        <fullName evidence="3">CCHC-type domain-containing protein</fullName>
    </recommendedName>
</protein>
<evidence type="ECO:0000313" key="4">
    <source>
        <dbReference type="EMBL" id="KAK9995968.1"/>
    </source>
</evidence>
<proteinExistence type="predicted"/>
<keyword evidence="1" id="KW-0479">Metal-binding</keyword>
<dbReference type="Gene3D" id="3.30.420.10">
    <property type="entry name" value="Ribonuclease H-like superfamily/Ribonuclease H"/>
    <property type="match status" value="1"/>
</dbReference>
<dbReference type="CDD" id="cd06222">
    <property type="entry name" value="RNase_H_like"/>
    <property type="match status" value="1"/>
</dbReference>
<dbReference type="Pfam" id="PF13456">
    <property type="entry name" value="RVT_3"/>
    <property type="match status" value="1"/>
</dbReference>
<dbReference type="InterPro" id="IPR001878">
    <property type="entry name" value="Znf_CCHC"/>
</dbReference>
<dbReference type="InterPro" id="IPR044730">
    <property type="entry name" value="RNase_H-like_dom_plant"/>
</dbReference>
<dbReference type="GO" id="GO:0004523">
    <property type="term" value="F:RNA-DNA hybrid ribonuclease activity"/>
    <property type="evidence" value="ECO:0007669"/>
    <property type="project" value="InterPro"/>
</dbReference>
<dbReference type="PROSITE" id="PS50158">
    <property type="entry name" value="ZF_CCHC"/>
    <property type="match status" value="1"/>
</dbReference>
<dbReference type="PANTHER" id="PTHR47074:SF48">
    <property type="entry name" value="POLYNUCLEOTIDYL TRANSFERASE, RIBONUCLEASE H-LIKE SUPERFAMILY PROTEIN"/>
    <property type="match status" value="1"/>
</dbReference>
<evidence type="ECO:0000259" key="3">
    <source>
        <dbReference type="PROSITE" id="PS50158"/>
    </source>
</evidence>
<evidence type="ECO:0000256" key="1">
    <source>
        <dbReference type="PROSITE-ProRule" id="PRU00047"/>
    </source>
</evidence>
<dbReference type="Pfam" id="PF14392">
    <property type="entry name" value="zf-CCHC_4"/>
    <property type="match status" value="1"/>
</dbReference>
<feature type="region of interest" description="Disordered" evidence="2">
    <location>
        <begin position="362"/>
        <end position="387"/>
    </location>
</feature>
<dbReference type="GO" id="GO:0003676">
    <property type="term" value="F:nucleic acid binding"/>
    <property type="evidence" value="ECO:0007669"/>
    <property type="project" value="InterPro"/>
</dbReference>
<feature type="compositionally biased region" description="Polar residues" evidence="2">
    <location>
        <begin position="365"/>
        <end position="385"/>
    </location>
</feature>
<reference evidence="4 5" key="1">
    <citation type="submission" date="2024-01" db="EMBL/GenBank/DDBJ databases">
        <title>A telomere-to-telomere, gap-free genome of sweet tea (Lithocarpus litseifolius).</title>
        <authorList>
            <person name="Zhou J."/>
        </authorList>
    </citation>
    <scope>NUCLEOTIDE SEQUENCE [LARGE SCALE GENOMIC DNA]</scope>
    <source>
        <strain evidence="4">Zhou-2022a</strain>
        <tissue evidence="4">Leaf</tissue>
    </source>
</reference>
<sequence length="750" mass="85522">MDDLSQSWTKLSLSDREGPGCCLESEFSLQEHIIAAKFLTKRALNIEAIAKTFTPLWRSKSEFKVRNLGDHVVLFIFDNASEVDKVLSAELWSFNKHLVIMQKYDKSIDVEELKFETTIFWVQVHGIPYKYLNVKAAEKICEVVGQVIHSDDSAETEGGNFMRIRVRLDVSLPLCRGRVVSLENGKKTWITFKYERLPNKCYWCGRIDHTDRDCDIWLESFYTPRQKTTKPPASETRPAQKGLNSDGTPPTEEGTAVYNLATFVAELKSQLLEETDTIKESIQSCKGYSDINAHVPNATDNETIMTGKSGASYVHPSTDTGDFIPFKVLDQSLKPNQVQAEAELKPRQQINSHEALPREKHEITRAQNKPSTWTRLDRASTTQKVGQPDFSGACKRNFSAIDDHPELPCNKKQYNCKSGYRFLKELEAGDVEVSQPDLDRPLWKSIWSLEVPNKYKNMMWWACKNSLPTKLNLTRKTIINNSTCDRCYSHVEGSLHALWGYSGLNDVWDDDRWCFWSREVFADFKELCRWIMEHGISPELFAIQVWHIWHQRNQSRLQQPCYLTKDLKHDAQARWDEIRAINPRSNQVRPQPTPKWIAPPPNTYKINYDGAVSDEENKEGVGVIIRDCNGEVIASLIQQLEQAYQPVEVEAIAAFRAMEFGSELGVGCAIVEGDSEVIVKALRNKDNGLISFAPLIKDVSLFSSLYSELSYSHIRRDGNKVAHSLAKLALITPDCTVWMEDVPSCTLRLV</sequence>
<dbReference type="GO" id="GO:0008270">
    <property type="term" value="F:zinc ion binding"/>
    <property type="evidence" value="ECO:0007669"/>
    <property type="project" value="UniProtKB-KW"/>
</dbReference>